<name>A0A0K1ZT41_RALSL</name>
<dbReference type="PROSITE" id="PS50857">
    <property type="entry name" value="COX2_CUA"/>
    <property type="match status" value="1"/>
</dbReference>
<dbReference type="Gene3D" id="2.60.40.420">
    <property type="entry name" value="Cupredoxins - blue copper proteins"/>
    <property type="match status" value="1"/>
</dbReference>
<dbReference type="GO" id="GO:0016020">
    <property type="term" value="C:membrane"/>
    <property type="evidence" value="ECO:0007669"/>
    <property type="project" value="InterPro"/>
</dbReference>
<keyword evidence="4" id="KW-0732">Signal</keyword>
<evidence type="ECO:0000313" key="9">
    <source>
        <dbReference type="EMBL" id="CUV48079.1"/>
    </source>
</evidence>
<geneLocation type="plasmid" evidence="12">
    <name>p1</name>
</geneLocation>
<dbReference type="EMBL" id="LN899825">
    <property type="protein sequence ID" value="CUV32919.1"/>
    <property type="molecule type" value="Genomic_DNA"/>
</dbReference>
<evidence type="ECO:0000313" key="8">
    <source>
        <dbReference type="EMBL" id="CUV37833.1"/>
    </source>
</evidence>
<dbReference type="EMBL" id="LN899820">
    <property type="protein sequence ID" value="CUV55286.1"/>
    <property type="molecule type" value="Genomic_DNA"/>
</dbReference>
<dbReference type="InterPro" id="IPR028096">
    <property type="entry name" value="EfeO_Cupredoxin"/>
</dbReference>
<dbReference type="InterPro" id="IPR002429">
    <property type="entry name" value="CcO_II-like_C"/>
</dbReference>
<protein>
    <submittedName>
        <fullName evidence="12">Cytochrome c oxidase subunit II</fullName>
    </submittedName>
    <submittedName>
        <fullName evidence="11">Cytochrome c oxidase, subunit II</fullName>
    </submittedName>
</protein>
<evidence type="ECO:0000313" key="12">
    <source>
        <dbReference type="EMBL" id="UZF16739.1"/>
    </source>
</evidence>
<organism evidence="11">
    <name type="scientific">Ralstonia solanacearum</name>
    <name type="common">Pseudomonas solanacearum</name>
    <dbReference type="NCBI Taxonomy" id="305"/>
    <lineage>
        <taxon>Bacteria</taxon>
        <taxon>Pseudomonadati</taxon>
        <taxon>Pseudomonadota</taxon>
        <taxon>Betaproteobacteria</taxon>
        <taxon>Burkholderiales</taxon>
        <taxon>Burkholderiaceae</taxon>
        <taxon>Ralstonia</taxon>
        <taxon>Ralstonia solanacearum species complex</taxon>
    </lineage>
</organism>
<reference evidence="12" key="2">
    <citation type="submission" date="2021-10" db="EMBL/GenBank/DDBJ databases">
        <title>Complete genome sequences of five Ralstonia solancearum strains isolated from sunflower.</title>
        <authorList>
            <person name="She X."/>
            <person name="He Z."/>
        </authorList>
    </citation>
    <scope>NUCLEOTIDE SEQUENCE</scope>
    <source>
        <strain evidence="12">RS638</strain>
        <plasmid evidence="12">p1</plasmid>
    </source>
</reference>
<dbReference type="GO" id="GO:0005507">
    <property type="term" value="F:copper ion binding"/>
    <property type="evidence" value="ECO:0007669"/>
    <property type="project" value="InterPro"/>
</dbReference>
<dbReference type="PATRIC" id="fig|305.107.peg.3224"/>
<reference evidence="11" key="1">
    <citation type="submission" date="2015-10" db="EMBL/GenBank/DDBJ databases">
        <authorList>
            <person name="Gilbert D.G."/>
        </authorList>
    </citation>
    <scope>NUCLEOTIDE SEQUENCE</scope>
    <source>
        <strain evidence="11">Phyl III-seqv23</strain>
    </source>
</reference>
<evidence type="ECO:0000256" key="3">
    <source>
        <dbReference type="ARBA" id="ARBA00023008"/>
    </source>
</evidence>
<dbReference type="InterPro" id="IPR008972">
    <property type="entry name" value="Cupredoxin"/>
</dbReference>
<keyword evidence="3" id="KW-0186">Copper</keyword>
<dbReference type="InterPro" id="IPR051403">
    <property type="entry name" value="NosZ/Cyto_c_oxidase_sub2"/>
</dbReference>
<evidence type="ECO:0000256" key="2">
    <source>
        <dbReference type="ARBA" id="ARBA00022723"/>
    </source>
</evidence>
<accession>A0A0K1ZT41</accession>
<dbReference type="GO" id="GO:0004129">
    <property type="term" value="F:cytochrome-c oxidase activity"/>
    <property type="evidence" value="ECO:0007669"/>
    <property type="project" value="InterPro"/>
</dbReference>
<feature type="domain" description="Cytochrome oxidase subunit II copper A binding" evidence="5">
    <location>
        <begin position="34"/>
        <end position="125"/>
    </location>
</feature>
<dbReference type="PANTHER" id="PTHR42838">
    <property type="entry name" value="CYTOCHROME C OXIDASE SUBUNIT II"/>
    <property type="match status" value="1"/>
</dbReference>
<keyword evidence="2" id="KW-0479">Metal-binding</keyword>
<dbReference type="EMBL" id="CP085044">
    <property type="protein sequence ID" value="UZF16739.1"/>
    <property type="molecule type" value="Genomic_DNA"/>
</dbReference>
<evidence type="ECO:0000256" key="4">
    <source>
        <dbReference type="SAM" id="SignalP"/>
    </source>
</evidence>
<feature type="signal peptide" evidence="4">
    <location>
        <begin position="1"/>
        <end position="28"/>
    </location>
</feature>
<dbReference type="EMBL" id="LN899823">
    <property type="protein sequence ID" value="CUV24872.1"/>
    <property type="molecule type" value="Genomic_DNA"/>
</dbReference>
<gene>
    <name evidence="12" type="ORF">LH706_22365</name>
    <name evidence="11" type="ORF">RD1301_v1_1930005</name>
    <name evidence="6" type="ORF">RUN1744_v1_760058</name>
    <name evidence="10" type="ORF">RUN215_v1_460077</name>
    <name evidence="7" type="ORF">TD1301_v1_240016</name>
    <name evidence="8" type="ORF">TF3108_v1_30056</name>
    <name evidence="9" type="ORF">TO10_v1_1550002</name>
</gene>
<feature type="chain" id="PRO_5013456271" evidence="4">
    <location>
        <begin position="29"/>
        <end position="125"/>
    </location>
</feature>
<evidence type="ECO:0000313" key="11">
    <source>
        <dbReference type="EMBL" id="CUV62034.1"/>
    </source>
</evidence>
<dbReference type="SUPFAM" id="SSF49503">
    <property type="entry name" value="Cupredoxins"/>
    <property type="match status" value="1"/>
</dbReference>
<dbReference type="Pfam" id="PF13473">
    <property type="entry name" value="Cupredoxin_1"/>
    <property type="match status" value="1"/>
</dbReference>
<dbReference type="EMBL" id="LN899826">
    <property type="protein sequence ID" value="CUV37833.1"/>
    <property type="molecule type" value="Genomic_DNA"/>
</dbReference>
<evidence type="ECO:0000259" key="5">
    <source>
        <dbReference type="PROSITE" id="PS50857"/>
    </source>
</evidence>
<sequence>MRPTLAHDPRRRLALRQFTALAAGAALACVAHGEGPQVIRVHARKFTFTPDHITLKRGVPVVFELTGQDILMGFSIPDFSVRADVVPGQTARLALTPERTGTFEFLCDIFCGTGHETMNGTLVVT</sequence>
<dbReference type="GO" id="GO:0042597">
    <property type="term" value="C:periplasmic space"/>
    <property type="evidence" value="ECO:0007669"/>
    <property type="project" value="UniProtKB-SubCell"/>
</dbReference>
<proteinExistence type="predicted"/>
<keyword evidence="12" id="KW-0614">Plasmid</keyword>
<dbReference type="PROSITE" id="PS51257">
    <property type="entry name" value="PROKAR_LIPOPROTEIN"/>
    <property type="match status" value="1"/>
</dbReference>
<dbReference type="PANTHER" id="PTHR42838:SF2">
    <property type="entry name" value="NITROUS-OXIDE REDUCTASE"/>
    <property type="match status" value="1"/>
</dbReference>
<evidence type="ECO:0000256" key="1">
    <source>
        <dbReference type="ARBA" id="ARBA00004418"/>
    </source>
</evidence>
<evidence type="ECO:0000313" key="6">
    <source>
        <dbReference type="EMBL" id="CUV24872.1"/>
    </source>
</evidence>
<evidence type="ECO:0000313" key="7">
    <source>
        <dbReference type="EMBL" id="CUV32919.1"/>
    </source>
</evidence>
<dbReference type="EMBL" id="LN899827">
    <property type="protein sequence ID" value="CUV48079.1"/>
    <property type="molecule type" value="Genomic_DNA"/>
</dbReference>
<dbReference type="AlphaFoldDB" id="A0A0K1ZT41"/>
<evidence type="ECO:0000313" key="10">
    <source>
        <dbReference type="EMBL" id="CUV55286.1"/>
    </source>
</evidence>
<dbReference type="EMBL" id="LN899822">
    <property type="protein sequence ID" value="CUV62034.1"/>
    <property type="molecule type" value="Genomic_DNA"/>
</dbReference>
<comment type="subcellular location">
    <subcellularLocation>
        <location evidence="1">Periplasm</location>
    </subcellularLocation>
</comment>